<dbReference type="GO" id="GO:0003676">
    <property type="term" value="F:nucleic acid binding"/>
    <property type="evidence" value="ECO:0007669"/>
    <property type="project" value="InterPro"/>
</dbReference>
<organism evidence="2 3">
    <name type="scientific">Bifidobacterium adolescentis</name>
    <dbReference type="NCBI Taxonomy" id="1680"/>
    <lineage>
        <taxon>Bacteria</taxon>
        <taxon>Bacillati</taxon>
        <taxon>Actinomycetota</taxon>
        <taxon>Actinomycetes</taxon>
        <taxon>Bifidobacteriales</taxon>
        <taxon>Bifidobacteriaceae</taxon>
        <taxon>Bifidobacterium</taxon>
    </lineage>
</organism>
<dbReference type="InterPro" id="IPR027417">
    <property type="entry name" value="P-loop_NTPase"/>
</dbReference>
<name>A0AB73NYR7_BIFAD</name>
<dbReference type="SUPFAM" id="SSF52540">
    <property type="entry name" value="P-loop containing nucleoside triphosphate hydrolases"/>
    <property type="match status" value="1"/>
</dbReference>
<dbReference type="SMART" id="SM00507">
    <property type="entry name" value="HNHc"/>
    <property type="match status" value="1"/>
</dbReference>
<dbReference type="InterPro" id="IPR003615">
    <property type="entry name" value="HNH_nuc"/>
</dbReference>
<dbReference type="GO" id="GO:0008270">
    <property type="term" value="F:zinc ion binding"/>
    <property type="evidence" value="ECO:0007669"/>
    <property type="project" value="InterPro"/>
</dbReference>
<dbReference type="EMBL" id="NAQF01000007">
    <property type="protein sequence ID" value="OQM57298.1"/>
    <property type="molecule type" value="Genomic_DNA"/>
</dbReference>
<sequence length="241" mass="26808">MKRKRVPPNMAAQVLLTFGSDCWLDMPGCTHRGTETMDHVKPYSLYGPTVPSNLRPACKHCNSLRADRVVSGFGAQVTAVIGPPCVGKTAYVRDHMAPGDIVVDPSRLAVACVDGGSEAHALADTLWGSAYRRVSRMVTARHVWLVRALPTSRNSPNMLAEWIALNYDVVVLDADDQLLRGRMAECRRGREDVELLKRWRRLGITQAKVDEMLETRRTQLSRLRLIDGPSSPPAVSARPRW</sequence>
<evidence type="ECO:0000259" key="1">
    <source>
        <dbReference type="SMART" id="SM00507"/>
    </source>
</evidence>
<gene>
    <name evidence="2" type="ORF">B5789_1536</name>
</gene>
<proteinExistence type="predicted"/>
<protein>
    <recommendedName>
        <fullName evidence="1">HNH nuclease domain-containing protein</fullName>
    </recommendedName>
</protein>
<dbReference type="GO" id="GO:0004519">
    <property type="term" value="F:endonuclease activity"/>
    <property type="evidence" value="ECO:0007669"/>
    <property type="project" value="InterPro"/>
</dbReference>
<dbReference type="AlphaFoldDB" id="A0AB73NYR7"/>
<dbReference type="InterPro" id="IPR002711">
    <property type="entry name" value="HNH"/>
</dbReference>
<reference evidence="2 3" key="1">
    <citation type="submission" date="2017-03" db="EMBL/GenBank/DDBJ databases">
        <title>Maternal inheritance of bifidobacteria.</title>
        <authorList>
            <person name="Lugli G.A."/>
            <person name="Duranti S."/>
            <person name="Milani C."/>
            <person name="Mancabelli L."/>
        </authorList>
    </citation>
    <scope>NUCLEOTIDE SEQUENCE [LARGE SCALE GENOMIC DNA]</scope>
    <source>
        <strain evidence="2 3">1892B</strain>
    </source>
</reference>
<dbReference type="Pfam" id="PF01844">
    <property type="entry name" value="HNH"/>
    <property type="match status" value="1"/>
</dbReference>
<evidence type="ECO:0000313" key="2">
    <source>
        <dbReference type="EMBL" id="OQM57298.1"/>
    </source>
</evidence>
<accession>A0AB73NYR7</accession>
<dbReference type="Proteomes" id="UP000192714">
    <property type="component" value="Unassembled WGS sequence"/>
</dbReference>
<dbReference type="CDD" id="cd00085">
    <property type="entry name" value="HNHc"/>
    <property type="match status" value="1"/>
</dbReference>
<comment type="caution">
    <text evidence="2">The sequence shown here is derived from an EMBL/GenBank/DDBJ whole genome shotgun (WGS) entry which is preliminary data.</text>
</comment>
<dbReference type="RefSeq" id="WP_080863612.1">
    <property type="nucleotide sequence ID" value="NZ_NAQF01000007.1"/>
</dbReference>
<dbReference type="Gene3D" id="1.10.30.50">
    <property type="match status" value="1"/>
</dbReference>
<evidence type="ECO:0000313" key="3">
    <source>
        <dbReference type="Proteomes" id="UP000192714"/>
    </source>
</evidence>
<feature type="domain" description="HNH nuclease" evidence="1">
    <location>
        <begin position="10"/>
        <end position="63"/>
    </location>
</feature>